<accession>A0AAD4DHG2</accession>
<keyword evidence="4" id="KW-0560">Oxidoreductase</keyword>
<evidence type="ECO:0000256" key="4">
    <source>
        <dbReference type="ARBA" id="ARBA00023002"/>
    </source>
</evidence>
<dbReference type="InterPro" id="IPR050562">
    <property type="entry name" value="FAD_mOase_fung"/>
</dbReference>
<dbReference type="Proteomes" id="UP001194580">
    <property type="component" value="Unassembled WGS sequence"/>
</dbReference>
<sequence length="378" mass="42738">MGDTGFYNYVIDRPAFYELLLKQVPTYKILFNKRVLNVTEKDDKIQIQTADNSIYKGDIVVGADGAYSAVRQRIFETLRKEGKLPKADQENMPFSCTCLVGQTRAMDFEGVFPEFKGEMVPFYNTLGNKKPFTTVIGATAHNTITWMVIHHLDRISSKEAEEQRFRESENSQWGPHAAQAMCNETRDFPLPIGTKNMTMGDLYDLTPKEQISKVMLEEKVFKTWYSGRTVLLGDACHKLNPSGAQGAVTAMHDAIALANLIYALPPSPSTSDILSAFSEYQTERLPYALAAYKNSRNMAKFMKPGFAGSFALFMMKYMPKWIWKRTMKDMIRNRPVCGYMREVEGSEGRKGSVRPEVVASTEKARGVYRRRQAGASLV</sequence>
<evidence type="ECO:0000256" key="3">
    <source>
        <dbReference type="ARBA" id="ARBA00022827"/>
    </source>
</evidence>
<evidence type="ECO:0000313" key="7">
    <source>
        <dbReference type="Proteomes" id="UP001194580"/>
    </source>
</evidence>
<keyword evidence="2" id="KW-0285">Flavoprotein</keyword>
<dbReference type="AlphaFoldDB" id="A0AAD4DHG2"/>
<name>A0AAD4DHG2_9FUNG</name>
<dbReference type="InterPro" id="IPR036188">
    <property type="entry name" value="FAD/NAD-bd_sf"/>
</dbReference>
<proteinExistence type="inferred from homology"/>
<evidence type="ECO:0000256" key="2">
    <source>
        <dbReference type="ARBA" id="ARBA00022630"/>
    </source>
</evidence>
<reference evidence="6" key="1">
    <citation type="journal article" date="2020" name="Fungal Divers.">
        <title>Resolving the Mortierellaceae phylogeny through synthesis of multi-gene phylogenetics and phylogenomics.</title>
        <authorList>
            <person name="Vandepol N."/>
            <person name="Liber J."/>
            <person name="Desiro A."/>
            <person name="Na H."/>
            <person name="Kennedy M."/>
            <person name="Barry K."/>
            <person name="Grigoriev I.V."/>
            <person name="Miller A.N."/>
            <person name="O'Donnell K."/>
            <person name="Stajich J.E."/>
            <person name="Bonito G."/>
        </authorList>
    </citation>
    <scope>NUCLEOTIDE SEQUENCE</scope>
    <source>
        <strain evidence="6">NRRL 28262</strain>
    </source>
</reference>
<organism evidence="6 7">
    <name type="scientific">Linnemannia exigua</name>
    <dbReference type="NCBI Taxonomy" id="604196"/>
    <lineage>
        <taxon>Eukaryota</taxon>
        <taxon>Fungi</taxon>
        <taxon>Fungi incertae sedis</taxon>
        <taxon>Mucoromycota</taxon>
        <taxon>Mortierellomycotina</taxon>
        <taxon>Mortierellomycetes</taxon>
        <taxon>Mortierellales</taxon>
        <taxon>Mortierellaceae</taxon>
        <taxon>Linnemannia</taxon>
    </lineage>
</organism>
<evidence type="ECO:0000259" key="5">
    <source>
        <dbReference type="Pfam" id="PF01494"/>
    </source>
</evidence>
<dbReference type="InterPro" id="IPR002938">
    <property type="entry name" value="FAD-bd"/>
</dbReference>
<dbReference type="Pfam" id="PF01494">
    <property type="entry name" value="FAD_binding_3"/>
    <property type="match status" value="1"/>
</dbReference>
<evidence type="ECO:0000256" key="1">
    <source>
        <dbReference type="ARBA" id="ARBA00007992"/>
    </source>
</evidence>
<keyword evidence="7" id="KW-1185">Reference proteome</keyword>
<dbReference type="EMBL" id="JAAAIL010000232">
    <property type="protein sequence ID" value="KAG0277963.1"/>
    <property type="molecule type" value="Genomic_DNA"/>
</dbReference>
<dbReference type="Gene3D" id="3.50.50.60">
    <property type="entry name" value="FAD/NAD(P)-binding domain"/>
    <property type="match status" value="1"/>
</dbReference>
<protein>
    <recommendedName>
        <fullName evidence="5">FAD-binding domain-containing protein</fullName>
    </recommendedName>
</protein>
<gene>
    <name evidence="6" type="ORF">BGZ95_005012</name>
</gene>
<feature type="domain" description="FAD-binding" evidence="5">
    <location>
        <begin position="207"/>
        <end position="293"/>
    </location>
</feature>
<dbReference type="GO" id="GO:0071949">
    <property type="term" value="F:FAD binding"/>
    <property type="evidence" value="ECO:0007669"/>
    <property type="project" value="InterPro"/>
</dbReference>
<dbReference type="GO" id="GO:0004497">
    <property type="term" value="F:monooxygenase activity"/>
    <property type="evidence" value="ECO:0007669"/>
    <property type="project" value="InterPro"/>
</dbReference>
<comment type="similarity">
    <text evidence="1">Belongs to the paxM FAD-dependent monooxygenase family.</text>
</comment>
<comment type="caution">
    <text evidence="6">The sequence shown here is derived from an EMBL/GenBank/DDBJ whole genome shotgun (WGS) entry which is preliminary data.</text>
</comment>
<dbReference type="SUPFAM" id="SSF51905">
    <property type="entry name" value="FAD/NAD(P)-binding domain"/>
    <property type="match status" value="1"/>
</dbReference>
<dbReference type="PANTHER" id="PTHR47356">
    <property type="entry name" value="FAD-DEPENDENT MONOOXYGENASE ASQG-RELATED"/>
    <property type="match status" value="1"/>
</dbReference>
<keyword evidence="3" id="KW-0274">FAD</keyword>
<dbReference type="PANTHER" id="PTHR47356:SF2">
    <property type="entry name" value="FAD-BINDING DOMAIN-CONTAINING PROTEIN-RELATED"/>
    <property type="match status" value="1"/>
</dbReference>
<evidence type="ECO:0000313" key="6">
    <source>
        <dbReference type="EMBL" id="KAG0277963.1"/>
    </source>
</evidence>